<accession>A0ABV2CQN5</accession>
<dbReference type="InterPro" id="IPR007138">
    <property type="entry name" value="ABM_dom"/>
</dbReference>
<proteinExistence type="predicted"/>
<keyword evidence="2" id="KW-0560">Oxidoreductase</keyword>
<dbReference type="Gene3D" id="3.30.70.100">
    <property type="match status" value="1"/>
</dbReference>
<protein>
    <submittedName>
        <fullName evidence="2">Quinol monooxygenase</fullName>
        <ecNumber evidence="2">1.-.-.-</ecNumber>
    </submittedName>
</protein>
<gene>
    <name evidence="2" type="ORF">ABVT11_09865</name>
</gene>
<sequence length="130" mass="14492">MRPERELSSGGVPRRSQLPHCRLLQSKRNGNVMEAIHLLVLIETQPGKRAIQIEAFEALRPLVLAEPGCIQYELFSDDEDENRFILVEKWASREALVAHGKTAHMVAAVARNPGFRAKPASVIRMSPVGN</sequence>
<keyword evidence="2" id="KW-0503">Monooxygenase</keyword>
<reference evidence="2 3" key="1">
    <citation type="submission" date="2024-07" db="EMBL/GenBank/DDBJ databases">
        <title>Uliginosibacterium paludis KCTC:42655.</title>
        <authorList>
            <person name="Kim M.K."/>
        </authorList>
    </citation>
    <scope>NUCLEOTIDE SEQUENCE [LARGE SCALE GENOMIC DNA]</scope>
    <source>
        <strain evidence="2 3">KCTC 42655</strain>
    </source>
</reference>
<dbReference type="PANTHER" id="PTHR33336:SF3">
    <property type="entry name" value="ABM DOMAIN-CONTAINING PROTEIN"/>
    <property type="match status" value="1"/>
</dbReference>
<evidence type="ECO:0000313" key="2">
    <source>
        <dbReference type="EMBL" id="MET1490133.1"/>
    </source>
</evidence>
<dbReference type="RefSeq" id="WP_345923644.1">
    <property type="nucleotide sequence ID" value="NZ_JBDIVF010000001.1"/>
</dbReference>
<dbReference type="SUPFAM" id="SSF54909">
    <property type="entry name" value="Dimeric alpha+beta barrel"/>
    <property type="match status" value="1"/>
</dbReference>
<dbReference type="Pfam" id="PF03992">
    <property type="entry name" value="ABM"/>
    <property type="match status" value="1"/>
</dbReference>
<dbReference type="GO" id="GO:0004497">
    <property type="term" value="F:monooxygenase activity"/>
    <property type="evidence" value="ECO:0007669"/>
    <property type="project" value="UniProtKB-KW"/>
</dbReference>
<dbReference type="EMBL" id="JBEWLZ010000004">
    <property type="protein sequence ID" value="MET1490133.1"/>
    <property type="molecule type" value="Genomic_DNA"/>
</dbReference>
<evidence type="ECO:0000313" key="3">
    <source>
        <dbReference type="Proteomes" id="UP001548590"/>
    </source>
</evidence>
<organism evidence="2 3">
    <name type="scientific">Uliginosibacterium paludis</name>
    <dbReference type="NCBI Taxonomy" id="1615952"/>
    <lineage>
        <taxon>Bacteria</taxon>
        <taxon>Pseudomonadati</taxon>
        <taxon>Pseudomonadota</taxon>
        <taxon>Betaproteobacteria</taxon>
        <taxon>Rhodocyclales</taxon>
        <taxon>Zoogloeaceae</taxon>
        <taxon>Uliginosibacterium</taxon>
    </lineage>
</organism>
<dbReference type="PROSITE" id="PS51725">
    <property type="entry name" value="ABM"/>
    <property type="match status" value="1"/>
</dbReference>
<dbReference type="Proteomes" id="UP001548590">
    <property type="component" value="Unassembled WGS sequence"/>
</dbReference>
<feature type="domain" description="ABM" evidence="1">
    <location>
        <begin position="36"/>
        <end position="124"/>
    </location>
</feature>
<evidence type="ECO:0000259" key="1">
    <source>
        <dbReference type="PROSITE" id="PS51725"/>
    </source>
</evidence>
<comment type="caution">
    <text evidence="2">The sequence shown here is derived from an EMBL/GenBank/DDBJ whole genome shotgun (WGS) entry which is preliminary data.</text>
</comment>
<dbReference type="PANTHER" id="PTHR33336">
    <property type="entry name" value="QUINOL MONOOXYGENASE YGIN-RELATED"/>
    <property type="match status" value="1"/>
</dbReference>
<name>A0ABV2CQN5_9RHOO</name>
<dbReference type="InterPro" id="IPR011008">
    <property type="entry name" value="Dimeric_a/b-barrel"/>
</dbReference>
<keyword evidence="3" id="KW-1185">Reference proteome</keyword>
<dbReference type="EC" id="1.-.-.-" evidence="2"/>
<dbReference type="InterPro" id="IPR050744">
    <property type="entry name" value="AI-2_Isomerase_LsrG"/>
</dbReference>